<gene>
    <name evidence="2" type="ORF">CEJ45_10765</name>
</gene>
<sequence length="113" mass="13072">MSIDKPDFFLFMVFAPLTGLSIIVRQIIRELLFQRILKMRTFAVGSSWYSVTQSGIGTSLPREVIWGETSRKMLKEKQLRSLILAARMFSITLYLGLSGIVLTMLWHAFVHYR</sequence>
<dbReference type="EMBL" id="NJGV01000008">
    <property type="protein sequence ID" value="OWY34768.1"/>
    <property type="molecule type" value="Genomic_DNA"/>
</dbReference>
<evidence type="ECO:0000313" key="3">
    <source>
        <dbReference type="Proteomes" id="UP000214747"/>
    </source>
</evidence>
<organism evidence="2 3">
    <name type="scientific">Herbaspirillum aquaticum</name>
    <dbReference type="NCBI Taxonomy" id="568783"/>
    <lineage>
        <taxon>Bacteria</taxon>
        <taxon>Pseudomonadati</taxon>
        <taxon>Pseudomonadota</taxon>
        <taxon>Betaproteobacteria</taxon>
        <taxon>Burkholderiales</taxon>
        <taxon>Oxalobacteraceae</taxon>
        <taxon>Herbaspirillum</taxon>
    </lineage>
</organism>
<proteinExistence type="predicted"/>
<protein>
    <submittedName>
        <fullName evidence="2">Uncharacterized protein</fullName>
    </submittedName>
</protein>
<comment type="caution">
    <text evidence="2">The sequence shown here is derived from an EMBL/GenBank/DDBJ whole genome shotgun (WGS) entry which is preliminary data.</text>
</comment>
<name>A0A225SYE4_9BURK</name>
<dbReference type="AlphaFoldDB" id="A0A225SYE4"/>
<feature type="transmembrane region" description="Helical" evidence="1">
    <location>
        <begin position="82"/>
        <end position="109"/>
    </location>
</feature>
<dbReference type="Proteomes" id="UP000214747">
    <property type="component" value="Unassembled WGS sequence"/>
</dbReference>
<keyword evidence="1" id="KW-1133">Transmembrane helix</keyword>
<evidence type="ECO:0000313" key="2">
    <source>
        <dbReference type="EMBL" id="OWY34768.1"/>
    </source>
</evidence>
<keyword evidence="3" id="KW-1185">Reference proteome</keyword>
<feature type="transmembrane region" description="Helical" evidence="1">
    <location>
        <begin position="6"/>
        <end position="28"/>
    </location>
</feature>
<evidence type="ECO:0000256" key="1">
    <source>
        <dbReference type="SAM" id="Phobius"/>
    </source>
</evidence>
<keyword evidence="1" id="KW-0472">Membrane</keyword>
<keyword evidence="1" id="KW-0812">Transmembrane</keyword>
<reference evidence="2 3" key="1">
    <citation type="journal article" date="2010" name="Int. J. Syst. Evol. Microbiol.">
        <title>Reclassification of Herbaspirillum putei as a later heterotypic synonym of Herbaspirillum huttiense, with the description of H. huttiense subsp. huttiense subsp. nov. and H. huttiense subsp. putei subsp. nov., comb. nov., and description of Herbaspirillum aquaticum sp. nov.</title>
        <authorList>
            <person name="Dobritsa A.P."/>
            <person name="Reddy M.C."/>
            <person name="Samadpour M."/>
        </authorList>
    </citation>
    <scope>NUCLEOTIDE SEQUENCE [LARGE SCALE GENOMIC DNA]</scope>
    <source>
        <strain evidence="2 3">IEH 4430</strain>
    </source>
</reference>
<dbReference type="RefSeq" id="WP_088755117.1">
    <property type="nucleotide sequence ID" value="NZ_NJGV01000008.1"/>
</dbReference>
<accession>A0A225SYE4</accession>